<sequence length="2516" mass="284191">MVAAHTSSHSSESAEWIICLDKRLHAEITQGRLGGSNAVDVASGGIIQSNQEKRSIEILHCDYCALMLLWLSESSAVYLATIPSFISPVHLPFYSSRPAERSGEDVDIILARLKNVKAFERFHPSLLQRICLCGYYECLEKGITLYRQGDIGTSWYAVLSGSLDVKVSETSSYQDAVTICTLGTGTAFGESILDNTPRHATIVTREFSELLRIEQREFRSLWEVRTSVCSICPEMYSLTPVHTLNQSDSNLSTMGKTKELCKDTRDKIVDLHKAGMGYRTIGKQLGEKATTVGAIIRKWKKLKMTVNLPRTGAPCKILPRGVSMIMRKLELIQNHVRLSQEDSALTFANCGSTLTKKYHQFMAGLLAPPYGVMESGCSADRMPDKENISNNSFVSVSKHQNKVKSFIESPAKPHLKCISQVVPSEKILRAGKILRNAILTRAPHMIRDRKYHLKTYKQCCVGTELVDWQMQQSSCVHSRVQAVGMWQVLLEEGVLNHVDQELSFQDKYLFYRFLDDEQEDAPLPSEEERKESQDELQDTLLLLSQIGPDAHMRMILRKHPSERTADDLEIIYEELLHIKALSHLSTTVKRELAGVLIFESHAKAGTVLFNQGEEGTSWYIILKGSVNVVIYGKGVVCTLHEGDDFGKLALVNDAPRAASIVLRDDNCHFLRVDKEDFNRILRDVEANTVRLKEHGQDVLVLEKSLSSSRTSEHGASSSNYKYKVMSGTPEKILEHLLEMMRLDSQFTESDSALEDFVLMHCVFIPNSQLCPVLMAQYPFITKLSDVASQGSEQEKLDYTLNNKRRAIRLVMQWAAVHGDHLQEEDVPVAFLEEFLMAVSNDAKAIPALRDQLSDLERIVKQNTEDARVSQKKVRYWLLHIQSKFQAQMLLHCVKMIRCLDLIESLLQHKVLLRQFSMGDEKLQKRQPIKSNDEILLKVYCCDHTYTTIRVPVVASVREVIGAVADKLGSAEDLLLVSLSSAGEKVIFKPNDVSVFSTLSINGRLFVCRRDQLDSLTPLPEQEGPSAGLLASFELMSSKEVAYHMTSYDWELFHCVHELELIYHTFGRQNMKKTTVNLDLFLRRFNEIQFWVITEICLCSQLSKRVQLLKKFIKIATHCKEYKNLNAFFAIIMGLSNPAVCRLSQTWEKLPSKFKKFYVEFENLMDPSRNHRAYRLTVAKLDPPIIPFMPLLIKGQNMTFTHEGNKTFIDNLVNFEKMMSSPSASFVQIKFDDIHFYENCGGGSFGSVYRARWISRDKEVAVKKLLKIENEGHHQAEILSVLSHRNIIQFYGAIVEAPNYGIVTEYAGGGSLYDYLSSDESEEMDMGHIMTWAAEIARGMHYLHSEAPVKVIHRDLKSRNVVLAADKVLKICDFGASKFVTHTTHMSLVGTFPWMAPEVIQSLPVSETCDTFSYGVVLWEMLTREIPFKGLEGLQVAWLVVEKNERLTIPSGCPPSFAELMRSCWAAEPKERPMFKQILSTLESMSNDSQLPEQCNSFLHNKAEWRCEIEATLERLKKLERDLSTKEQELKERERRLKMWERKLIEQSNSPLFLPVTKKISTKSFYQSETEESNSSQVSCQISTSGNEEDKLQSVMKGFEDVFSLDLGRPVLHSGMQLLPTLDIYTWTEEHVVSIVVSTSYAYVLTQISTPHDTIKTNTSPFNSCSISGCSRYSAQCEIEKLTNDYLGFVHFPPLLKDELEKEVERSKTINLELVFGYHWKPGTGKSDCKWKMYLELDGDDVAVTYIKDVVFNANRQDVEILRMTKITNVIAMQPPFVMDKWIVGVQQNQKVDYTVNYENDVKSPKSTRHSCLLVWSHSGGQDEIKTVELVVETTPDNFDLDPWDKSNSDIDPTWMYHVRHRQIMSQKSPQMTATRTSFTSSDARTLPQFLSAHESQRCSYAAAVRRSPNRAHVSPWIDSRSSSPTASLSAKLSPLHLGSKGSSPSSTTSESTSERERQLSAGAVYDHRKNNYLTVGGGQGRAPAWTNTRGSHINNKTNKTSRQPGRPRSNSNSVTAQSRPSMIPGILSVTENPGEEKEGAKGADGGWIKVERQKRLPRQDNKQKLAVQPPSTRMSLRSFRSVPLVPMETSSSSSDDSCDSFGSDGGFANTRSSLRLTRRMAEKPKVFEATSEEDTCIGFEENVINRQMKAMQVDSEPPRRGRRSNILKVAMTFPAKRTGKKRPASEPLPQSKAEDSDSEEENAIDKRALNIKENKAMLAKLMAELNKVPGLFPRRMAMSASTTPRQAPRRSVGTPRALRRNPERLSRPHTRSRSQVDGPPTPPPEEEPEDKFSLVRRSRYYEEDDEPPRRRSFNGTKAIPHVVRPVEDISEAELQGICHNVREKVYNSSTGSTCHQCRQKTIDTKTNCRNPECVGVRGQFCGPCLRNRYGEEVRDALLDPEWQCPPCRGICNCSFCRARDGRCATGVLVYLAKYHGFDNVHAYLKRPFNTQFIAGHESRQQEKTDKPGTASSGVNTPVMKAPVHAALPYITINSRQVMAFAGLQGARGEGVESRNK</sequence>
<dbReference type="Proteomes" id="UP000831701">
    <property type="component" value="Chromosome 20"/>
</dbReference>
<dbReference type="EMBL" id="CM041550">
    <property type="protein sequence ID" value="KAI3356236.1"/>
    <property type="molecule type" value="Genomic_DNA"/>
</dbReference>
<gene>
    <name evidence="1" type="ORF">L3Q82_017485</name>
</gene>
<keyword evidence="2" id="KW-1185">Reference proteome</keyword>
<evidence type="ECO:0000313" key="1">
    <source>
        <dbReference type="EMBL" id="KAI3356236.1"/>
    </source>
</evidence>
<evidence type="ECO:0000313" key="2">
    <source>
        <dbReference type="Proteomes" id="UP000831701"/>
    </source>
</evidence>
<comment type="caution">
    <text evidence="1">The sequence shown here is derived from an EMBL/GenBank/DDBJ whole genome shotgun (WGS) entry which is preliminary data.</text>
</comment>
<reference evidence="1" key="1">
    <citation type="submission" date="2022-04" db="EMBL/GenBank/DDBJ databases">
        <title>Jade perch genome.</title>
        <authorList>
            <person name="Chao B."/>
        </authorList>
    </citation>
    <scope>NUCLEOTIDE SEQUENCE</scope>
    <source>
        <strain evidence="1">CB-2022</strain>
    </source>
</reference>
<proteinExistence type="predicted"/>
<organism evidence="1 2">
    <name type="scientific">Scortum barcoo</name>
    <name type="common">barcoo grunter</name>
    <dbReference type="NCBI Taxonomy" id="214431"/>
    <lineage>
        <taxon>Eukaryota</taxon>
        <taxon>Metazoa</taxon>
        <taxon>Chordata</taxon>
        <taxon>Craniata</taxon>
        <taxon>Vertebrata</taxon>
        <taxon>Euteleostomi</taxon>
        <taxon>Actinopterygii</taxon>
        <taxon>Neopterygii</taxon>
        <taxon>Teleostei</taxon>
        <taxon>Neoteleostei</taxon>
        <taxon>Acanthomorphata</taxon>
        <taxon>Eupercaria</taxon>
        <taxon>Centrarchiformes</taxon>
        <taxon>Terapontoidei</taxon>
        <taxon>Terapontidae</taxon>
        <taxon>Scortum</taxon>
    </lineage>
</organism>
<name>A0ACB8VL26_9TELE</name>
<accession>A0ACB8VL26</accession>
<protein>
    <submittedName>
        <fullName evidence="1">Uncharacterized protein</fullName>
    </submittedName>
</protein>